<dbReference type="CDD" id="cd00067">
    <property type="entry name" value="GAL4"/>
    <property type="match status" value="1"/>
</dbReference>
<dbReference type="EMBL" id="AMKT01000028">
    <property type="protein sequence ID" value="OXG24985.1"/>
    <property type="molecule type" value="Genomic_DNA"/>
</dbReference>
<feature type="region of interest" description="Disordered" evidence="1">
    <location>
        <begin position="540"/>
        <end position="592"/>
    </location>
</feature>
<dbReference type="GO" id="GO:0008270">
    <property type="term" value="F:zinc ion binding"/>
    <property type="evidence" value="ECO:0007669"/>
    <property type="project" value="InterPro"/>
</dbReference>
<accession>A0A854QKT1</accession>
<evidence type="ECO:0000259" key="2">
    <source>
        <dbReference type="PROSITE" id="PS50048"/>
    </source>
</evidence>
<feature type="compositionally biased region" description="Polar residues" evidence="1">
    <location>
        <begin position="31"/>
        <end position="47"/>
    </location>
</feature>
<dbReference type="SMART" id="SM00066">
    <property type="entry name" value="GAL4"/>
    <property type="match status" value="1"/>
</dbReference>
<evidence type="ECO:0000256" key="1">
    <source>
        <dbReference type="SAM" id="MobiDB-lite"/>
    </source>
</evidence>
<organism evidence="3 4">
    <name type="scientific">Cryptococcus neoformans Tu259-1</name>
    <dbReference type="NCBI Taxonomy" id="1230072"/>
    <lineage>
        <taxon>Eukaryota</taxon>
        <taxon>Fungi</taxon>
        <taxon>Dikarya</taxon>
        <taxon>Basidiomycota</taxon>
        <taxon>Agaricomycotina</taxon>
        <taxon>Tremellomycetes</taxon>
        <taxon>Tremellales</taxon>
        <taxon>Cryptococcaceae</taxon>
        <taxon>Cryptococcus</taxon>
        <taxon>Cryptococcus neoformans species complex</taxon>
    </lineage>
</organism>
<dbReference type="InterPro" id="IPR036864">
    <property type="entry name" value="Zn2-C6_fun-type_DNA-bd_sf"/>
</dbReference>
<dbReference type="SUPFAM" id="SSF57701">
    <property type="entry name" value="Zn2/Cys6 DNA-binding domain"/>
    <property type="match status" value="1"/>
</dbReference>
<protein>
    <recommendedName>
        <fullName evidence="2">Zn(2)-C6 fungal-type domain-containing protein</fullName>
    </recommendedName>
</protein>
<evidence type="ECO:0000313" key="4">
    <source>
        <dbReference type="Proteomes" id="UP000199727"/>
    </source>
</evidence>
<feature type="region of interest" description="Disordered" evidence="1">
    <location>
        <begin position="464"/>
        <end position="494"/>
    </location>
</feature>
<sequence length="688" mass="76690">MSSASSNTMPQTANVEQSPNQSRHNIALSAPDTQDSVSPTMSPTSAPNPEYLEQVLSKCSDFLPASHWTPLLCSGNAHPTTGPVKYQTQRKIVDLDTSVRSDHLMAKKLQQEEVNSASNMTPQVQSPHPLSPFITLSEHHAHSPFENSSPSPDEIDYFTEKRKFRLKHAMEEDGCGMMSCSAPPTLLTRITGKVWKELRPSLDIKTGSLVLDGQSRTTDRVREAHGLFDRDRYESYAAPAIDLGTGYRYDRLLREKLDKTSSAGQPSPTPEHSTPFSRTGLGHWTTRNHTMMPSPLPYQLTDLQQMPTYPPPLLHSTVSPPLPPLNEHLAMAEWQPPVVSSHAKSLPSPHAFLDVSGPAINHPASIFGPFADELPAAPQPVIPHPPHIEPCVAQVPSQESIPLTAGVKMQLRDCSHIHIHLDLMTPLMPNPISLRKVISTQGESQDFYGLSASENKAGQYHSISATNDGNHLPPNYPHGSYPSPSPHHVSSPAMTSHQHSFSVLDPRFFQNDIPPIHNTHVRQTEGMPLIGIDVLHPAPPYPDNPLEERLTSVPPLPKKKRGRPRRSTYPNDLVEKYTGENGQEERPEKCNGQEGFEFGRRFLPKTPIACNFCRLKKLKCNGQRPACSHCKRRSDSECVYQKAPNRRRPGKQRRQREVNRDIPFTSDILLPLTGRHSEKPMTQVWAER</sequence>
<dbReference type="AlphaFoldDB" id="A0A854QKT1"/>
<feature type="compositionally biased region" description="Basic residues" evidence="1">
    <location>
        <begin position="557"/>
        <end position="566"/>
    </location>
</feature>
<feature type="domain" description="Zn(2)-C6 fungal-type" evidence="2">
    <location>
        <begin position="609"/>
        <end position="640"/>
    </location>
</feature>
<feature type="compositionally biased region" description="Low complexity" evidence="1">
    <location>
        <begin position="477"/>
        <end position="492"/>
    </location>
</feature>
<proteinExistence type="predicted"/>
<dbReference type="OrthoDB" id="2575879at2759"/>
<dbReference type="Proteomes" id="UP000199727">
    <property type="component" value="Unassembled WGS sequence"/>
</dbReference>
<feature type="region of interest" description="Disordered" evidence="1">
    <location>
        <begin position="259"/>
        <end position="282"/>
    </location>
</feature>
<name>A0A854QKT1_CRYNE</name>
<dbReference type="InterPro" id="IPR001138">
    <property type="entry name" value="Zn2Cys6_DnaBD"/>
</dbReference>
<dbReference type="PROSITE" id="PS00463">
    <property type="entry name" value="ZN2_CY6_FUNGAL_1"/>
    <property type="match status" value="1"/>
</dbReference>
<feature type="compositionally biased region" description="Polar residues" evidence="1">
    <location>
        <begin position="260"/>
        <end position="277"/>
    </location>
</feature>
<feature type="compositionally biased region" description="Polar residues" evidence="1">
    <location>
        <begin position="1"/>
        <end position="24"/>
    </location>
</feature>
<feature type="region of interest" description="Disordered" evidence="1">
    <location>
        <begin position="1"/>
        <end position="49"/>
    </location>
</feature>
<dbReference type="Pfam" id="PF00172">
    <property type="entry name" value="Zn_clus"/>
    <property type="match status" value="1"/>
</dbReference>
<comment type="caution">
    <text evidence="3">The sequence shown here is derived from an EMBL/GenBank/DDBJ whole genome shotgun (WGS) entry which is preliminary data.</text>
</comment>
<dbReference type="PROSITE" id="PS50048">
    <property type="entry name" value="ZN2_CY6_FUNGAL_2"/>
    <property type="match status" value="1"/>
</dbReference>
<dbReference type="Gene3D" id="4.10.240.10">
    <property type="entry name" value="Zn(2)-C6 fungal-type DNA-binding domain"/>
    <property type="match status" value="1"/>
</dbReference>
<evidence type="ECO:0000313" key="3">
    <source>
        <dbReference type="EMBL" id="OXG24985.1"/>
    </source>
</evidence>
<gene>
    <name evidence="3" type="ORF">C361_01986</name>
</gene>
<reference evidence="3 4" key="1">
    <citation type="submission" date="2017-06" db="EMBL/GenBank/DDBJ databases">
        <title>Global population genomics of the pathogenic fungus Cryptococcus neoformans var. grubii.</title>
        <authorList>
            <person name="Cuomo C."/>
            <person name="Litvintseva A."/>
            <person name="Chen Y."/>
            <person name="Young S."/>
            <person name="Zeng Q."/>
            <person name="Chapman S."/>
            <person name="Gujja S."/>
            <person name="Saif S."/>
            <person name="Birren B."/>
        </authorList>
    </citation>
    <scope>NUCLEOTIDE SEQUENCE [LARGE SCALE GENOMIC DNA]</scope>
    <source>
        <strain evidence="3 4">Tu259-1</strain>
    </source>
</reference>
<dbReference type="GO" id="GO:0000981">
    <property type="term" value="F:DNA-binding transcription factor activity, RNA polymerase II-specific"/>
    <property type="evidence" value="ECO:0007669"/>
    <property type="project" value="InterPro"/>
</dbReference>
<feature type="compositionally biased region" description="Basic and acidic residues" evidence="1">
    <location>
        <begin position="573"/>
        <end position="591"/>
    </location>
</feature>